<dbReference type="RefSeq" id="WP_150455678.1">
    <property type="nucleotide sequence ID" value="NZ_VYKI01000028.1"/>
</dbReference>
<evidence type="ECO:0000256" key="4">
    <source>
        <dbReference type="ARBA" id="ARBA00023004"/>
    </source>
</evidence>
<keyword evidence="2" id="KW-0949">S-adenosyl-L-methionine</keyword>
<name>A0ABQ6SX83_9GAMM</name>
<dbReference type="SUPFAM" id="SSF102114">
    <property type="entry name" value="Radical SAM enzymes"/>
    <property type="match status" value="1"/>
</dbReference>
<dbReference type="InterPro" id="IPR007197">
    <property type="entry name" value="rSAM"/>
</dbReference>
<evidence type="ECO:0000256" key="2">
    <source>
        <dbReference type="ARBA" id="ARBA00022691"/>
    </source>
</evidence>
<proteinExistence type="predicted"/>
<evidence type="ECO:0000313" key="7">
    <source>
        <dbReference type="EMBL" id="KAA8994894.1"/>
    </source>
</evidence>
<dbReference type="Proteomes" id="UP000326367">
    <property type="component" value="Unassembled WGS sequence"/>
</dbReference>
<accession>A0ABQ6SX83</accession>
<dbReference type="SFLD" id="SFLDS00029">
    <property type="entry name" value="Radical_SAM"/>
    <property type="match status" value="1"/>
</dbReference>
<dbReference type="Pfam" id="PF04055">
    <property type="entry name" value="Radical_SAM"/>
    <property type="match status" value="1"/>
</dbReference>
<dbReference type="SFLD" id="SFLDG01067">
    <property type="entry name" value="SPASM/twitch_domain_containing"/>
    <property type="match status" value="1"/>
</dbReference>
<keyword evidence="8" id="KW-1185">Reference proteome</keyword>
<dbReference type="PANTHER" id="PTHR43273:SF8">
    <property type="entry name" value="RADICAL SAM DOMAIN PROTEIN"/>
    <property type="match status" value="1"/>
</dbReference>
<dbReference type="InterPro" id="IPR058240">
    <property type="entry name" value="rSAM_sf"/>
</dbReference>
<dbReference type="CDD" id="cd01335">
    <property type="entry name" value="Radical_SAM"/>
    <property type="match status" value="1"/>
</dbReference>
<protein>
    <submittedName>
        <fullName evidence="7">Radical SAM protein</fullName>
    </submittedName>
</protein>
<dbReference type="EMBL" id="VYKI01000028">
    <property type="protein sequence ID" value="KAA8994894.1"/>
    <property type="molecule type" value="Genomic_DNA"/>
</dbReference>
<dbReference type="Gene3D" id="3.20.20.70">
    <property type="entry name" value="Aldolase class I"/>
    <property type="match status" value="1"/>
</dbReference>
<keyword evidence="3" id="KW-0479">Metal-binding</keyword>
<comment type="cofactor">
    <cofactor evidence="1">
        <name>[4Fe-4S] cluster</name>
        <dbReference type="ChEBI" id="CHEBI:49883"/>
    </cofactor>
</comment>
<comment type="caution">
    <text evidence="7">The sequence shown here is derived from an EMBL/GenBank/DDBJ whole genome shotgun (WGS) entry which is preliminary data.</text>
</comment>
<dbReference type="InterPro" id="IPR013785">
    <property type="entry name" value="Aldolase_TIM"/>
</dbReference>
<dbReference type="InterPro" id="IPR023867">
    <property type="entry name" value="Sulphatase_maturase_rSAM"/>
</dbReference>
<keyword evidence="4" id="KW-0408">Iron</keyword>
<sequence length="349" mass="38649">MENFQERLNRRLELTIMPTEKCNFRCVYCYEDFEIGRMRAPTIAGIKALVRRRVEQHGLKELRVEWFGGEPLLAQGVVLELSRNFHAHSSSGALEVLDCSMTTNGFELTPPLLSELVALGVNFFQISLDGDSDAHNLTRRYASGAGTFHRIYENLLAMKATSFNFTVMMRLHIMPGNEESLMRLSRRLCGDFKGDARFTVFLRDISNLGGKGESLQMITHAEAVRISKLLQAHFEAEGFSVENGVEAEFESQISVSGLSESNQAFQSLKESGLRVSHVCYAAKPNHMLIRADGRIGKCTVALGSEGNVVGALAEDGTVALDPEKMKFWTRGFLSGDASELGCPLITRTG</sequence>
<evidence type="ECO:0000259" key="6">
    <source>
        <dbReference type="PROSITE" id="PS51918"/>
    </source>
</evidence>
<keyword evidence="5" id="KW-0411">Iron-sulfur</keyword>
<evidence type="ECO:0000256" key="3">
    <source>
        <dbReference type="ARBA" id="ARBA00022723"/>
    </source>
</evidence>
<organism evidence="7 8">
    <name type="scientific">Stenotrophomonas cyclobalanopsidis</name>
    <dbReference type="NCBI Taxonomy" id="2771362"/>
    <lineage>
        <taxon>Bacteria</taxon>
        <taxon>Pseudomonadati</taxon>
        <taxon>Pseudomonadota</taxon>
        <taxon>Gammaproteobacteria</taxon>
        <taxon>Lysobacterales</taxon>
        <taxon>Lysobacteraceae</taxon>
        <taxon>Stenotrophomonas</taxon>
    </lineage>
</organism>
<evidence type="ECO:0000256" key="5">
    <source>
        <dbReference type="ARBA" id="ARBA00023014"/>
    </source>
</evidence>
<gene>
    <name evidence="7" type="ORF">FJU31_16375</name>
</gene>
<evidence type="ECO:0000313" key="8">
    <source>
        <dbReference type="Proteomes" id="UP000326367"/>
    </source>
</evidence>
<reference evidence="7 8" key="1">
    <citation type="journal article" date="2020" name="Antonie Van Leeuwenhoek">
        <title>Stenotrophomonas cyclobalanopsidis sp. nov., isolated from the leaf spot disease of Cyclobalanopsis patelliformis.</title>
        <authorList>
            <person name="Bian D.R."/>
            <person name="Xue H."/>
            <person name="Piao C.G."/>
            <person name="Li Y."/>
        </authorList>
    </citation>
    <scope>NUCLEOTIDE SEQUENCE [LARGE SCALE GENOMIC DNA]</scope>
    <source>
        <strain evidence="7 8">TPQG1-4</strain>
    </source>
</reference>
<dbReference type="PANTHER" id="PTHR43273">
    <property type="entry name" value="ANAEROBIC SULFATASE-MATURATING ENZYME HOMOLOG ASLB-RELATED"/>
    <property type="match status" value="1"/>
</dbReference>
<feature type="domain" description="Radical SAM core" evidence="6">
    <location>
        <begin position="6"/>
        <end position="240"/>
    </location>
</feature>
<dbReference type="PROSITE" id="PS51918">
    <property type="entry name" value="RADICAL_SAM"/>
    <property type="match status" value="1"/>
</dbReference>
<evidence type="ECO:0000256" key="1">
    <source>
        <dbReference type="ARBA" id="ARBA00001966"/>
    </source>
</evidence>